<evidence type="ECO:0000256" key="7">
    <source>
        <dbReference type="ARBA" id="ARBA00022958"/>
    </source>
</evidence>
<dbReference type="PIRSF" id="PIRSF001296">
    <property type="entry name" value="K_ATPase_KdpC"/>
    <property type="match status" value="1"/>
</dbReference>
<organism evidence="12 13">
    <name type="scientific">Eubacterium aggregans</name>
    <dbReference type="NCBI Taxonomy" id="81409"/>
    <lineage>
        <taxon>Bacteria</taxon>
        <taxon>Bacillati</taxon>
        <taxon>Bacillota</taxon>
        <taxon>Clostridia</taxon>
        <taxon>Eubacteriales</taxon>
        <taxon>Eubacteriaceae</taxon>
        <taxon>Eubacterium</taxon>
    </lineage>
</organism>
<keyword evidence="1 11" id="KW-0813">Transport</keyword>
<keyword evidence="6 11" id="KW-0067">ATP-binding</keyword>
<keyword evidence="3 11" id="KW-0633">Potassium transport</keyword>
<keyword evidence="9 11" id="KW-0406">Ion transport</keyword>
<comment type="subcellular location">
    <subcellularLocation>
        <location evidence="11">Cell membrane</location>
        <topology evidence="11">Single-pass membrane protein</topology>
    </subcellularLocation>
</comment>
<dbReference type="PANTHER" id="PTHR30042:SF2">
    <property type="entry name" value="POTASSIUM-TRANSPORTING ATPASE KDPC SUBUNIT"/>
    <property type="match status" value="1"/>
</dbReference>
<comment type="function">
    <text evidence="11">Part of the high-affinity ATP-driven potassium transport (or Kdp) system, which catalyzes the hydrolysis of ATP coupled with the electrogenic transport of potassium into the cytoplasm. This subunit acts as a catalytic chaperone that increases the ATP-binding affinity of the ATP-hydrolyzing subunit KdpB by the formation of a transient KdpB/KdpC/ATP ternary complex.</text>
</comment>
<keyword evidence="4 11" id="KW-0812">Transmembrane</keyword>
<dbReference type="Proteomes" id="UP000199394">
    <property type="component" value="Unassembled WGS sequence"/>
</dbReference>
<evidence type="ECO:0000256" key="6">
    <source>
        <dbReference type="ARBA" id="ARBA00022840"/>
    </source>
</evidence>
<evidence type="ECO:0000256" key="2">
    <source>
        <dbReference type="ARBA" id="ARBA00022475"/>
    </source>
</evidence>
<evidence type="ECO:0000256" key="5">
    <source>
        <dbReference type="ARBA" id="ARBA00022741"/>
    </source>
</evidence>
<evidence type="ECO:0000256" key="1">
    <source>
        <dbReference type="ARBA" id="ARBA00022448"/>
    </source>
</evidence>
<reference evidence="12 13" key="1">
    <citation type="submission" date="2016-10" db="EMBL/GenBank/DDBJ databases">
        <authorList>
            <person name="de Groot N.N."/>
        </authorList>
    </citation>
    <scope>NUCLEOTIDE SEQUENCE [LARGE SCALE GENOMIC DNA]</scope>
    <source>
        <strain evidence="12 13">SR12</strain>
    </source>
</reference>
<evidence type="ECO:0000313" key="13">
    <source>
        <dbReference type="Proteomes" id="UP000199394"/>
    </source>
</evidence>
<comment type="subunit">
    <text evidence="11">The system is composed of three essential subunits: KdpA, KdpB and KdpC.</text>
</comment>
<dbReference type="GO" id="GO:0005886">
    <property type="term" value="C:plasma membrane"/>
    <property type="evidence" value="ECO:0007669"/>
    <property type="project" value="UniProtKB-SubCell"/>
</dbReference>
<keyword evidence="8 11" id="KW-1133">Transmembrane helix</keyword>
<keyword evidence="5 11" id="KW-0547">Nucleotide-binding</keyword>
<evidence type="ECO:0000313" key="12">
    <source>
        <dbReference type="EMBL" id="SEA20729.1"/>
    </source>
</evidence>
<dbReference type="AlphaFoldDB" id="A0A1H3ZAD6"/>
<comment type="similarity">
    <text evidence="11">Belongs to the KdpC family.</text>
</comment>
<keyword evidence="7 11" id="KW-0630">Potassium</keyword>
<dbReference type="GO" id="GO:0005524">
    <property type="term" value="F:ATP binding"/>
    <property type="evidence" value="ECO:0007669"/>
    <property type="project" value="UniProtKB-UniRule"/>
</dbReference>
<name>A0A1H3ZAD6_9FIRM</name>
<evidence type="ECO:0000256" key="9">
    <source>
        <dbReference type="ARBA" id="ARBA00023065"/>
    </source>
</evidence>
<dbReference type="OrthoDB" id="9809491at2"/>
<gene>
    <name evidence="11" type="primary">kdpC</name>
    <name evidence="12" type="ORF">SAMN04515656_10584</name>
</gene>
<evidence type="ECO:0000256" key="8">
    <source>
        <dbReference type="ARBA" id="ARBA00022989"/>
    </source>
</evidence>
<keyword evidence="2 11" id="KW-1003">Cell membrane</keyword>
<protein>
    <recommendedName>
        <fullName evidence="11">Potassium-transporting ATPase KdpC subunit</fullName>
    </recommendedName>
    <alternativeName>
        <fullName evidence="11">ATP phosphohydrolase [potassium-transporting] C chain</fullName>
    </alternativeName>
    <alternativeName>
        <fullName evidence="11">Potassium-binding and translocating subunit C</fullName>
    </alternativeName>
    <alternativeName>
        <fullName evidence="11">Potassium-translocating ATPase C chain</fullName>
    </alternativeName>
</protein>
<dbReference type="Pfam" id="PF02669">
    <property type="entry name" value="KdpC"/>
    <property type="match status" value="1"/>
</dbReference>
<dbReference type="EMBL" id="FNRK01000005">
    <property type="protein sequence ID" value="SEA20729.1"/>
    <property type="molecule type" value="Genomic_DNA"/>
</dbReference>
<dbReference type="PANTHER" id="PTHR30042">
    <property type="entry name" value="POTASSIUM-TRANSPORTING ATPASE C CHAIN"/>
    <property type="match status" value="1"/>
</dbReference>
<evidence type="ECO:0000256" key="11">
    <source>
        <dbReference type="HAMAP-Rule" id="MF_00276"/>
    </source>
</evidence>
<keyword evidence="13" id="KW-1185">Reference proteome</keyword>
<dbReference type="InterPro" id="IPR003820">
    <property type="entry name" value="KdpC"/>
</dbReference>
<dbReference type="GO" id="GO:0008556">
    <property type="term" value="F:P-type potassium transmembrane transporter activity"/>
    <property type="evidence" value="ECO:0007669"/>
    <property type="project" value="InterPro"/>
</dbReference>
<proteinExistence type="inferred from homology"/>
<accession>A0A1H3ZAD6</accession>
<feature type="transmembrane region" description="Helical" evidence="11">
    <location>
        <begin position="12"/>
        <end position="39"/>
    </location>
</feature>
<evidence type="ECO:0000256" key="4">
    <source>
        <dbReference type="ARBA" id="ARBA00022692"/>
    </source>
</evidence>
<dbReference type="HAMAP" id="MF_00276">
    <property type="entry name" value="KdpC"/>
    <property type="match status" value="1"/>
</dbReference>
<evidence type="ECO:0000256" key="10">
    <source>
        <dbReference type="ARBA" id="ARBA00023136"/>
    </source>
</evidence>
<evidence type="ECO:0000256" key="3">
    <source>
        <dbReference type="ARBA" id="ARBA00022538"/>
    </source>
</evidence>
<keyword evidence="10 11" id="KW-0472">Membrane</keyword>
<dbReference type="STRING" id="81409.SAMN04515656_10584"/>
<sequence>MNTSLKGTGLRALGLLAIMMIICGVLYTGVMTGLTRLLFPEQSTGSIITVDGVAYGSAFMGQPFTATNHLWGRPEAWTAIQGDDGTLRLYGAPTNLSPGDDAYGAEIKERVARIAAAHPDQGNNPVPVDLVTGSGSGLDPEISVAAARYQVGRLSQTTGKSAAEINQIIDECTRGKFLGIFGEKTVNVLKVNLMLDGILK</sequence>